<protein>
    <submittedName>
        <fullName evidence="2">Uncharacterized protein</fullName>
    </submittedName>
</protein>
<dbReference type="OrthoDB" id="1851964at2"/>
<dbReference type="Proteomes" id="UP000001662">
    <property type="component" value="Chromosome"/>
</dbReference>
<reference evidence="2" key="1">
    <citation type="submission" date="2010-07" db="EMBL/GenBank/DDBJ databases">
        <title>Complete sequence of Clostridium saccharolyticum WM1.</title>
        <authorList>
            <consortium name="US DOE Joint Genome Institute"/>
            <person name="Lucas S."/>
            <person name="Copeland A."/>
            <person name="Lapidus A."/>
            <person name="Cheng J.-F."/>
            <person name="Bruce D."/>
            <person name="Goodwin L."/>
            <person name="Pitluck S."/>
            <person name="Chertkov O."/>
            <person name="Detter J.C."/>
            <person name="Han C."/>
            <person name="Tapia R."/>
            <person name="Land M."/>
            <person name="Hauser L."/>
            <person name="Chang Y.-J."/>
            <person name="Jeffries C."/>
            <person name="Kyrpides N."/>
            <person name="Ivanova N."/>
            <person name="Mikhailova N."/>
            <person name="Mouttaki H."/>
            <person name="Lin L."/>
            <person name="Zhou J."/>
            <person name="Hemme C.L."/>
            <person name="Woyke T."/>
        </authorList>
    </citation>
    <scope>NUCLEOTIDE SEQUENCE [LARGE SCALE GENOMIC DNA]</scope>
    <source>
        <strain evidence="2">WM1</strain>
    </source>
</reference>
<evidence type="ECO:0000313" key="2">
    <source>
        <dbReference type="EMBL" id="ADL03363.1"/>
    </source>
</evidence>
<dbReference type="PaxDb" id="610130-Closa_0738"/>
<dbReference type="STRING" id="610130.Closa_0738"/>
<evidence type="ECO:0000256" key="1">
    <source>
        <dbReference type="SAM" id="Coils"/>
    </source>
</evidence>
<feature type="coiled-coil region" evidence="1">
    <location>
        <begin position="22"/>
        <end position="49"/>
    </location>
</feature>
<dbReference type="EMBL" id="CP002109">
    <property type="protein sequence ID" value="ADL03363.1"/>
    <property type="molecule type" value="Genomic_DNA"/>
</dbReference>
<dbReference type="HOGENOM" id="CLU_154421_0_0_9"/>
<proteinExistence type="predicted"/>
<dbReference type="AlphaFoldDB" id="D9R5F7"/>
<keyword evidence="1" id="KW-0175">Coiled coil</keyword>
<evidence type="ECO:0000313" key="3">
    <source>
        <dbReference type="Proteomes" id="UP000001662"/>
    </source>
</evidence>
<sequence>MQATIKKREMKLSDYHITIDKYNELKYFCKQYEEKKKELNKNYGLASDANDGLPKSNTPGNPTERTAIKNMMLQRDIELIEQTVMEADSSIYKWLLKNVTQGISFEYLNGVPKNRTDFYCSRRYFFYLLSQKK</sequence>
<accession>D9R5F7</accession>
<dbReference type="RefSeq" id="WP_013271458.1">
    <property type="nucleotide sequence ID" value="NC_014376.1"/>
</dbReference>
<name>D9R5F7_LACSW</name>
<dbReference type="KEGG" id="csh:Closa_0738"/>
<keyword evidence="3" id="KW-1185">Reference proteome</keyword>
<gene>
    <name evidence="2" type="ordered locus">Closa_0738</name>
</gene>
<dbReference type="eggNOG" id="ENOG5032SW4">
    <property type="taxonomic scope" value="Bacteria"/>
</dbReference>
<organism evidence="2 3">
    <name type="scientific">Lacrimispora saccharolytica (strain ATCC 35040 / DSM 2544 / NRCC 2533 / WM1)</name>
    <name type="common">Clostridium saccharolyticum</name>
    <dbReference type="NCBI Taxonomy" id="610130"/>
    <lineage>
        <taxon>Bacteria</taxon>
        <taxon>Bacillati</taxon>
        <taxon>Bacillota</taxon>
        <taxon>Clostridia</taxon>
        <taxon>Lachnospirales</taxon>
        <taxon>Lachnospiraceae</taxon>
        <taxon>Lacrimispora</taxon>
    </lineage>
</organism>